<keyword evidence="1" id="KW-0597">Phosphoprotein</keyword>
<dbReference type="PROSITE" id="PS50851">
    <property type="entry name" value="CHEW"/>
    <property type="match status" value="1"/>
</dbReference>
<evidence type="ECO:0000259" key="2">
    <source>
        <dbReference type="PROSITE" id="PS50110"/>
    </source>
</evidence>
<dbReference type="PANTHER" id="PTHR47233:SF3">
    <property type="entry name" value="CHEMOTAXIS PROTEIN CHEV"/>
    <property type="match status" value="1"/>
</dbReference>
<keyword evidence="5" id="KW-1185">Reference proteome</keyword>
<dbReference type="InterPro" id="IPR036061">
    <property type="entry name" value="CheW-like_dom_sf"/>
</dbReference>
<dbReference type="EMBL" id="CP032096">
    <property type="protein sequence ID" value="QBZ83505.1"/>
    <property type="molecule type" value="Genomic_DNA"/>
</dbReference>
<evidence type="ECO:0000313" key="4">
    <source>
        <dbReference type="EMBL" id="QBZ83505.1"/>
    </source>
</evidence>
<reference evidence="4 5" key="1">
    <citation type="submission" date="2018-08" db="EMBL/GenBank/DDBJ databases">
        <title>Horizontal acquisition of hydrogen conversion ability and other habitat adaptations in Hydrogenovibrio crunogenus strains.</title>
        <authorList>
            <person name="Gonnella G."/>
            <person name="Adam N."/>
            <person name="Perner M."/>
        </authorList>
    </citation>
    <scope>NUCLEOTIDE SEQUENCE [LARGE SCALE GENOMIC DNA]</scope>
    <source>
        <strain evidence="4 5">SP-41</strain>
    </source>
</reference>
<dbReference type="GO" id="GO:0000160">
    <property type="term" value="P:phosphorelay signal transduction system"/>
    <property type="evidence" value="ECO:0007669"/>
    <property type="project" value="InterPro"/>
</dbReference>
<dbReference type="InterPro" id="IPR001789">
    <property type="entry name" value="Sig_transdc_resp-reg_receiver"/>
</dbReference>
<dbReference type="SMART" id="SM00260">
    <property type="entry name" value="CheW"/>
    <property type="match status" value="1"/>
</dbReference>
<feature type="modified residue" description="4-aspartylphosphate" evidence="1">
    <location>
        <position position="246"/>
    </location>
</feature>
<dbReference type="SUPFAM" id="SSF52172">
    <property type="entry name" value="CheY-like"/>
    <property type="match status" value="1"/>
</dbReference>
<dbReference type="Pfam" id="PF01584">
    <property type="entry name" value="CheW"/>
    <property type="match status" value="1"/>
</dbReference>
<dbReference type="PANTHER" id="PTHR47233">
    <property type="entry name" value="CHEMOTAXIS PROTEIN CHEV"/>
    <property type="match status" value="1"/>
</dbReference>
<dbReference type="OrthoDB" id="9806105at2"/>
<evidence type="ECO:0000313" key="5">
    <source>
        <dbReference type="Proteomes" id="UP000296201"/>
    </source>
</evidence>
<dbReference type="Gene3D" id="3.40.50.2300">
    <property type="match status" value="1"/>
</dbReference>
<dbReference type="PROSITE" id="PS50110">
    <property type="entry name" value="RESPONSE_REGULATORY"/>
    <property type="match status" value="1"/>
</dbReference>
<dbReference type="GO" id="GO:0006935">
    <property type="term" value="P:chemotaxis"/>
    <property type="evidence" value="ECO:0007669"/>
    <property type="project" value="InterPro"/>
</dbReference>
<gene>
    <name evidence="4" type="primary">cheV_2</name>
    <name evidence="4" type="ORF">GHNINEIG_01560</name>
</gene>
<dbReference type="AlphaFoldDB" id="A0A4P7P110"/>
<proteinExistence type="predicted"/>
<dbReference type="InterPro" id="IPR002545">
    <property type="entry name" value="CheW-lke_dom"/>
</dbReference>
<dbReference type="InterPro" id="IPR024181">
    <property type="entry name" value="Chemotax_regulator_CheV"/>
</dbReference>
<dbReference type="InterPro" id="IPR011006">
    <property type="entry name" value="CheY-like_superfamily"/>
</dbReference>
<dbReference type="Gene3D" id="2.40.50.180">
    <property type="entry name" value="CheA-289, Domain 4"/>
    <property type="match status" value="1"/>
</dbReference>
<dbReference type="Proteomes" id="UP000296201">
    <property type="component" value="Chromosome"/>
</dbReference>
<protein>
    <submittedName>
        <fullName evidence="4">Chemotaxis protein CheV</fullName>
    </submittedName>
</protein>
<evidence type="ECO:0000256" key="1">
    <source>
        <dbReference type="PROSITE-ProRule" id="PRU00169"/>
    </source>
</evidence>
<dbReference type="Gene3D" id="2.30.30.40">
    <property type="entry name" value="SH3 Domains"/>
    <property type="match status" value="1"/>
</dbReference>
<evidence type="ECO:0000259" key="3">
    <source>
        <dbReference type="PROSITE" id="PS50851"/>
    </source>
</evidence>
<accession>A0A4P7P110</accession>
<dbReference type="RefSeq" id="WP_135796120.1">
    <property type="nucleotide sequence ID" value="NZ_CP032096.1"/>
</dbReference>
<dbReference type="SUPFAM" id="SSF50341">
    <property type="entry name" value="CheW-like"/>
    <property type="match status" value="1"/>
</dbReference>
<sequence length="324" mass="36247">MSSFLKGVDQRTSLAGMNRMELLLFKIHGNQLFGINVFKVREVIRTPYISPVPKSDDRVVGVSDIRGQTMPMIDLAKSLDLPAVPRDKYSESLTIVTEFNSSVQGFLVEDVDRIVHLRWEDILPPPDSLQNVNYLTGITRAQEQIVEIVDVEKVLAEVSGIQEEMSDEFLHQNQAKTKGHDFFVLGADDSAVARNQLKTTLEKLGISNKIVTNGRMALDFLKKWADDADKDISPPVGERVLMVISDIEMPEMDGYTLTTNIRKDPRLSDLYVVLSSSLSGGFNDTLTEKVGANKFMSKWHPEELAQAIIDRIDAVAVQRQKQAS</sequence>
<organism evidence="4 5">
    <name type="scientific">Hydrogenovibrio crunogenus</name>
    <dbReference type="NCBI Taxonomy" id="39765"/>
    <lineage>
        <taxon>Bacteria</taxon>
        <taxon>Pseudomonadati</taxon>
        <taxon>Pseudomonadota</taxon>
        <taxon>Gammaproteobacteria</taxon>
        <taxon>Thiotrichales</taxon>
        <taxon>Piscirickettsiaceae</taxon>
        <taxon>Hydrogenovibrio</taxon>
    </lineage>
</organism>
<feature type="domain" description="Response regulatory" evidence="2">
    <location>
        <begin position="183"/>
        <end position="313"/>
    </location>
</feature>
<feature type="domain" description="CheW-like" evidence="3">
    <location>
        <begin position="19"/>
        <end position="160"/>
    </location>
</feature>
<dbReference type="SMART" id="SM00448">
    <property type="entry name" value="REC"/>
    <property type="match status" value="1"/>
</dbReference>
<dbReference type="PIRSF" id="PIRSF002867">
    <property type="entry name" value="CheV"/>
    <property type="match status" value="1"/>
</dbReference>
<name>A0A4P7P110_9GAMM</name>
<dbReference type="Pfam" id="PF00072">
    <property type="entry name" value="Response_reg"/>
    <property type="match status" value="1"/>
</dbReference>